<name>A0ABR8YYT0_9MICO</name>
<comment type="caution">
    <text evidence="2">The sequence shown here is derived from an EMBL/GenBank/DDBJ whole genome shotgun (WGS) entry which is preliminary data.</text>
</comment>
<sequence>MGADTGPLSADGFRALAEGRWSAWSGITGPQTGADVEAQLGTSLDESPHGGVFGGAPALLRRWPPSPGAPRGLTVWFEGDVVVGVQVEGASRAQDDGPLPEPDLDEDSGLGTTVRQLLWGGRGLVVHTRDDASAPQEATLLLGLAPVTADAWRQDPLRHWAAERRRR</sequence>
<protein>
    <recommendedName>
        <fullName evidence="4">Peptidoglycan binding-like domain-containing protein</fullName>
    </recommendedName>
</protein>
<feature type="region of interest" description="Disordered" evidence="1">
    <location>
        <begin position="88"/>
        <end position="109"/>
    </location>
</feature>
<accession>A0ABR8YYT0</accession>
<evidence type="ECO:0000313" key="2">
    <source>
        <dbReference type="EMBL" id="MBD8061134.1"/>
    </source>
</evidence>
<dbReference type="Proteomes" id="UP000661894">
    <property type="component" value="Unassembled WGS sequence"/>
</dbReference>
<evidence type="ECO:0000256" key="1">
    <source>
        <dbReference type="SAM" id="MobiDB-lite"/>
    </source>
</evidence>
<dbReference type="RefSeq" id="WP_251838275.1">
    <property type="nucleotide sequence ID" value="NZ_JACSPO010000001.1"/>
</dbReference>
<reference evidence="2 3" key="1">
    <citation type="submission" date="2020-08" db="EMBL/GenBank/DDBJ databases">
        <title>A Genomic Blueprint of the Chicken Gut Microbiome.</title>
        <authorList>
            <person name="Gilroy R."/>
            <person name="Ravi A."/>
            <person name="Getino M."/>
            <person name="Pursley I."/>
            <person name="Horton D.L."/>
            <person name="Alikhan N.-F."/>
            <person name="Baker D."/>
            <person name="Gharbi K."/>
            <person name="Hall N."/>
            <person name="Watson M."/>
            <person name="Adriaenssens E.M."/>
            <person name="Foster-Nyarko E."/>
            <person name="Jarju S."/>
            <person name="Secka A."/>
            <person name="Antonio M."/>
            <person name="Oren A."/>
            <person name="Chaudhuri R."/>
            <person name="La Ragione R.M."/>
            <person name="Hildebrand F."/>
            <person name="Pallen M.J."/>
        </authorList>
    </citation>
    <scope>NUCLEOTIDE SEQUENCE [LARGE SCALE GENOMIC DNA]</scope>
    <source>
        <strain evidence="2 3">Sa1BUA1</strain>
    </source>
</reference>
<gene>
    <name evidence="2" type="ORF">H9624_02195</name>
</gene>
<keyword evidence="3" id="KW-1185">Reference proteome</keyword>
<evidence type="ECO:0000313" key="3">
    <source>
        <dbReference type="Proteomes" id="UP000661894"/>
    </source>
</evidence>
<organism evidence="2 3">
    <name type="scientific">Oceanitalea stevensii</name>
    <dbReference type="NCBI Taxonomy" id="2763072"/>
    <lineage>
        <taxon>Bacteria</taxon>
        <taxon>Bacillati</taxon>
        <taxon>Actinomycetota</taxon>
        <taxon>Actinomycetes</taxon>
        <taxon>Micrococcales</taxon>
        <taxon>Bogoriellaceae</taxon>
        <taxon>Georgenia</taxon>
    </lineage>
</organism>
<dbReference type="EMBL" id="JACSPO010000001">
    <property type="protein sequence ID" value="MBD8061134.1"/>
    <property type="molecule type" value="Genomic_DNA"/>
</dbReference>
<evidence type="ECO:0008006" key="4">
    <source>
        <dbReference type="Google" id="ProtNLM"/>
    </source>
</evidence>
<proteinExistence type="predicted"/>